<evidence type="ECO:0000313" key="12">
    <source>
        <dbReference type="Proteomes" id="UP000238634"/>
    </source>
</evidence>
<keyword evidence="6" id="KW-0547">Nucleotide-binding</keyword>
<dbReference type="EMBL" id="PVWG01000018">
    <property type="protein sequence ID" value="PSB18329.1"/>
    <property type="molecule type" value="Genomic_DNA"/>
</dbReference>
<evidence type="ECO:0000256" key="1">
    <source>
        <dbReference type="ARBA" id="ARBA00001946"/>
    </source>
</evidence>
<dbReference type="Pfam" id="PF01909">
    <property type="entry name" value="NTP_transf_2"/>
    <property type="match status" value="1"/>
</dbReference>
<dbReference type="CDD" id="cd05403">
    <property type="entry name" value="NT_KNTase_like"/>
    <property type="match status" value="1"/>
</dbReference>
<evidence type="ECO:0000256" key="9">
    <source>
        <dbReference type="ARBA" id="ARBA00038276"/>
    </source>
</evidence>
<dbReference type="PANTHER" id="PTHR33571:SF12">
    <property type="entry name" value="BSL3053 PROTEIN"/>
    <property type="match status" value="1"/>
</dbReference>
<protein>
    <submittedName>
        <fullName evidence="11">Nucleotidyltransferase</fullName>
    </submittedName>
</protein>
<dbReference type="SUPFAM" id="SSF81301">
    <property type="entry name" value="Nucleotidyltransferase"/>
    <property type="match status" value="1"/>
</dbReference>
<comment type="similarity">
    <text evidence="9">Belongs to the MntA antitoxin family.</text>
</comment>
<dbReference type="InterPro" id="IPR002934">
    <property type="entry name" value="Polymerase_NTP_transf_dom"/>
</dbReference>
<evidence type="ECO:0000259" key="10">
    <source>
        <dbReference type="Pfam" id="PF01909"/>
    </source>
</evidence>
<keyword evidence="12" id="KW-1185">Reference proteome</keyword>
<dbReference type="InterPro" id="IPR052038">
    <property type="entry name" value="Type-VII_TA_antitoxin"/>
</dbReference>
<dbReference type="Gene3D" id="3.30.460.10">
    <property type="entry name" value="Beta Polymerase, domain 2"/>
    <property type="match status" value="1"/>
</dbReference>
<dbReference type="GO" id="GO:0016779">
    <property type="term" value="F:nucleotidyltransferase activity"/>
    <property type="evidence" value="ECO:0007669"/>
    <property type="project" value="UniProtKB-KW"/>
</dbReference>
<comment type="cofactor">
    <cofactor evidence="1">
        <name>Mg(2+)</name>
        <dbReference type="ChEBI" id="CHEBI:18420"/>
    </cofactor>
</comment>
<dbReference type="RefSeq" id="WP_073069643.1">
    <property type="nucleotide sequence ID" value="NZ_MPPI01000003.1"/>
</dbReference>
<keyword evidence="8" id="KW-0460">Magnesium</keyword>
<evidence type="ECO:0000256" key="8">
    <source>
        <dbReference type="ARBA" id="ARBA00022842"/>
    </source>
</evidence>
<keyword evidence="2" id="KW-1277">Toxin-antitoxin system</keyword>
<feature type="domain" description="Polymerase nucleotidyl transferase" evidence="10">
    <location>
        <begin position="17"/>
        <end position="93"/>
    </location>
</feature>
<evidence type="ECO:0000256" key="4">
    <source>
        <dbReference type="ARBA" id="ARBA00022695"/>
    </source>
</evidence>
<comment type="caution">
    <text evidence="11">The sequence shown here is derived from an EMBL/GenBank/DDBJ whole genome shotgun (WGS) entry which is preliminary data.</text>
</comment>
<proteinExistence type="inferred from homology"/>
<reference evidence="11 12" key="2">
    <citation type="submission" date="2018-03" db="EMBL/GenBank/DDBJ databases">
        <title>The ancient ancestry and fast evolution of plastids.</title>
        <authorList>
            <person name="Moore K.R."/>
            <person name="Magnabosco C."/>
            <person name="Momper L."/>
            <person name="Gold D.A."/>
            <person name="Bosak T."/>
            <person name="Fournier G.P."/>
        </authorList>
    </citation>
    <scope>NUCLEOTIDE SEQUENCE [LARGE SCALE GENOMIC DNA]</scope>
    <source>
        <strain evidence="11 12">ULC007</strain>
    </source>
</reference>
<dbReference type="OrthoDB" id="560823at2"/>
<dbReference type="Proteomes" id="UP000238634">
    <property type="component" value="Unassembled WGS sequence"/>
</dbReference>
<accession>A0A2T1DCW0</accession>
<dbReference type="GO" id="GO:0046872">
    <property type="term" value="F:metal ion binding"/>
    <property type="evidence" value="ECO:0007669"/>
    <property type="project" value="UniProtKB-KW"/>
</dbReference>
<dbReference type="PANTHER" id="PTHR33571">
    <property type="entry name" value="SSL8005 PROTEIN"/>
    <property type="match status" value="1"/>
</dbReference>
<evidence type="ECO:0000256" key="3">
    <source>
        <dbReference type="ARBA" id="ARBA00022679"/>
    </source>
</evidence>
<name>A0A2T1DCW0_9CYAN</name>
<dbReference type="InterPro" id="IPR043519">
    <property type="entry name" value="NT_sf"/>
</dbReference>
<evidence type="ECO:0000256" key="7">
    <source>
        <dbReference type="ARBA" id="ARBA00022840"/>
    </source>
</evidence>
<evidence type="ECO:0000256" key="5">
    <source>
        <dbReference type="ARBA" id="ARBA00022723"/>
    </source>
</evidence>
<dbReference type="AlphaFoldDB" id="A0A2T1DCW0"/>
<dbReference type="STRING" id="1920490.GCA_001895925_02950"/>
<keyword evidence="3 11" id="KW-0808">Transferase</keyword>
<organism evidence="11 12">
    <name type="scientific">Phormidesmis priestleyi ULC007</name>
    <dbReference type="NCBI Taxonomy" id="1920490"/>
    <lineage>
        <taxon>Bacteria</taxon>
        <taxon>Bacillati</taxon>
        <taxon>Cyanobacteriota</taxon>
        <taxon>Cyanophyceae</taxon>
        <taxon>Leptolyngbyales</taxon>
        <taxon>Leptolyngbyaceae</taxon>
        <taxon>Phormidesmis</taxon>
    </lineage>
</organism>
<evidence type="ECO:0000256" key="2">
    <source>
        <dbReference type="ARBA" id="ARBA00022649"/>
    </source>
</evidence>
<evidence type="ECO:0000313" key="11">
    <source>
        <dbReference type="EMBL" id="PSB18329.1"/>
    </source>
</evidence>
<keyword evidence="7" id="KW-0067">ATP-binding</keyword>
<reference evidence="11 12" key="1">
    <citation type="submission" date="2018-02" db="EMBL/GenBank/DDBJ databases">
        <authorList>
            <person name="Cohen D.B."/>
            <person name="Kent A.D."/>
        </authorList>
    </citation>
    <scope>NUCLEOTIDE SEQUENCE [LARGE SCALE GENOMIC DNA]</scope>
    <source>
        <strain evidence="11 12">ULC007</strain>
    </source>
</reference>
<dbReference type="GO" id="GO:0005524">
    <property type="term" value="F:ATP binding"/>
    <property type="evidence" value="ECO:0007669"/>
    <property type="project" value="UniProtKB-KW"/>
</dbReference>
<keyword evidence="5" id="KW-0479">Metal-binding</keyword>
<sequence length="96" mass="11078">MRQHEALAILTNHQNTLKDFGVKSLILFGSVARDEARIDSDVDLLVEFDRPIGLFTFVRLKRYLEEILESSVDLGTPDSLKPYLREPIFREAIRAF</sequence>
<keyword evidence="4" id="KW-0548">Nucleotidyltransferase</keyword>
<gene>
    <name evidence="11" type="ORF">C7B65_15640</name>
</gene>
<evidence type="ECO:0000256" key="6">
    <source>
        <dbReference type="ARBA" id="ARBA00022741"/>
    </source>
</evidence>